<keyword evidence="2" id="KW-1185">Reference proteome</keyword>
<organism evidence="1 2">
    <name type="scientific">Elstera litoralis</name>
    <dbReference type="NCBI Taxonomy" id="552518"/>
    <lineage>
        <taxon>Bacteria</taxon>
        <taxon>Pseudomonadati</taxon>
        <taxon>Pseudomonadota</taxon>
        <taxon>Alphaproteobacteria</taxon>
        <taxon>Rhodospirillales</taxon>
        <taxon>Rhodospirillaceae</taxon>
        <taxon>Elstera</taxon>
    </lineage>
</organism>
<comment type="caution">
    <text evidence="1">The sequence shown here is derived from an EMBL/GenBank/DDBJ whole genome shotgun (WGS) entry which is preliminary data.</text>
</comment>
<gene>
    <name evidence="1" type="ORF">VZ95_06870</name>
</gene>
<sequence>MPSRYWVVGGHYTDTAFTSVVAGTEEEHIGPFASYDEAKAAWQAKAWATVDNCNFRFRIIEEAGPKRVKRYWVIGGDYVDTGFRQLVEGAQEERIGPFDTYETAHAAWQKAAWSTVDSCTKRFRVVEETVV</sequence>
<dbReference type="Gene3D" id="3.30.70.2400">
    <property type="entry name" value="Uncharacterised protein PF13773, DUF4170"/>
    <property type="match status" value="2"/>
</dbReference>
<dbReference type="InterPro" id="IPR025226">
    <property type="entry name" value="DUF4170"/>
</dbReference>
<evidence type="ECO:0008006" key="3">
    <source>
        <dbReference type="Google" id="ProtNLM"/>
    </source>
</evidence>
<name>A0A0F3IUD0_9PROT</name>
<evidence type="ECO:0000313" key="1">
    <source>
        <dbReference type="EMBL" id="KJV10148.1"/>
    </source>
</evidence>
<dbReference type="OrthoDB" id="9800646at2"/>
<protein>
    <recommendedName>
        <fullName evidence="3">DUF4170 domain-containing protein</fullName>
    </recommendedName>
</protein>
<evidence type="ECO:0000313" key="2">
    <source>
        <dbReference type="Proteomes" id="UP000033774"/>
    </source>
</evidence>
<dbReference type="RefSeq" id="WP_045775196.1">
    <property type="nucleotide sequence ID" value="NZ_LAJY01000140.1"/>
</dbReference>
<accession>A0A0F3IUD0</accession>
<proteinExistence type="predicted"/>
<dbReference type="AlphaFoldDB" id="A0A0F3IUD0"/>
<dbReference type="EMBL" id="LAJY01000140">
    <property type="protein sequence ID" value="KJV10148.1"/>
    <property type="molecule type" value="Genomic_DNA"/>
</dbReference>
<dbReference type="Proteomes" id="UP000033774">
    <property type="component" value="Unassembled WGS sequence"/>
</dbReference>
<dbReference type="Pfam" id="PF13773">
    <property type="entry name" value="DUF4170"/>
    <property type="match status" value="2"/>
</dbReference>
<reference evidence="1 2" key="1">
    <citation type="submission" date="2015-03" db="EMBL/GenBank/DDBJ databases">
        <title>Draft genome sequence of Elstera litoralis.</title>
        <authorList>
            <person name="Rahalkar M.C."/>
            <person name="Dhakephalkar P.K."/>
            <person name="Pore S.D."/>
            <person name="Arora P."/>
            <person name="Kapse N.G."/>
            <person name="Pandit P.S."/>
        </authorList>
    </citation>
    <scope>NUCLEOTIDE SEQUENCE [LARGE SCALE GENOMIC DNA]</scope>
    <source>
        <strain evidence="1 2">Dia-1</strain>
    </source>
</reference>